<feature type="chain" id="PRO_5035796521" description="Peptidase A1 domain-containing protein" evidence="8">
    <location>
        <begin position="30"/>
        <end position="533"/>
    </location>
</feature>
<dbReference type="Pfam" id="PF14541">
    <property type="entry name" value="TAXi_C"/>
    <property type="match status" value="1"/>
</dbReference>
<evidence type="ECO:0000256" key="6">
    <source>
        <dbReference type="PIRSR" id="PIRSR601461-1"/>
    </source>
</evidence>
<name>A0A8T0UL56_PANVG</name>
<feature type="domain" description="Peptidase A1" evidence="9">
    <location>
        <begin position="127"/>
        <end position="504"/>
    </location>
</feature>
<keyword evidence="5" id="KW-0325">Glycoprotein</keyword>
<feature type="active site" evidence="6">
    <location>
        <position position="381"/>
    </location>
</feature>
<dbReference type="InterPro" id="IPR051708">
    <property type="entry name" value="Plant_Aspart_Prot_A1"/>
</dbReference>
<dbReference type="InterPro" id="IPR033121">
    <property type="entry name" value="PEPTIDASE_A1"/>
</dbReference>
<dbReference type="InterPro" id="IPR034161">
    <property type="entry name" value="Pepsin-like_plant"/>
</dbReference>
<dbReference type="GO" id="GO:0006508">
    <property type="term" value="P:proteolysis"/>
    <property type="evidence" value="ECO:0007669"/>
    <property type="project" value="UniProtKB-KW"/>
</dbReference>
<evidence type="ECO:0000256" key="4">
    <source>
        <dbReference type="ARBA" id="ARBA00022801"/>
    </source>
</evidence>
<reference evidence="10 11" key="1">
    <citation type="submission" date="2020-05" db="EMBL/GenBank/DDBJ databases">
        <title>WGS assembly of Panicum virgatum.</title>
        <authorList>
            <person name="Lovell J.T."/>
            <person name="Jenkins J."/>
            <person name="Shu S."/>
            <person name="Juenger T.E."/>
            <person name="Schmutz J."/>
        </authorList>
    </citation>
    <scope>NUCLEOTIDE SEQUENCE [LARGE SCALE GENOMIC DNA]</scope>
    <source>
        <strain evidence="11">cv. AP13</strain>
    </source>
</reference>
<sequence length="533" mass="57421">MMPGRCRWVASALLLALHGLLCLQLGARAEMQGDDGSIEDGSSIHFPVSPPVVPDGAEERREHFRALAAKDQFRHERLLAMSSSAARNGSRRQARQTSKVPDVLSDTSEFAELPMRSALNIAHVGMYLVSVRFGTPALPFNLVLDTANDLTWISCRLRRRKGKHYGRSSPAKTMSVGADGAPVKKATTNFFRPSKSSSWRRIRCTQPVCGALPYITCEPTETASCSYHQKVQDGTVTIGIYGMEKATVALSDGKMAKLPGLVLGCSIMEAGSNVDAHDGVLSLGNGEISFGVIAASRFASRFSFCLLSANSDRSASSYLTFGPNPAVMGPGTMVTDISYNDFIRVAFGFHVTGITVGGQPLDSIPPEVWNDKVKYGGVILDTGTSVTGLVPAAYDAVTGALDSYLGHLPRADIAGFEFCYNWTFTGDGVDPAHNVTIPSFEVQLKGGAVLQADAKSVVMPEVHPGVACLGFRKLLDGGPNIIGNVLMQEHIWEFDHRTGLMRFRKDKCANHHLKDGSDSNSTANVHQAPRYVN</sequence>
<comment type="caution">
    <text evidence="10">The sequence shown here is derived from an EMBL/GenBank/DDBJ whole genome shotgun (WGS) entry which is preliminary data.</text>
</comment>
<feature type="signal peptide" evidence="8">
    <location>
        <begin position="1"/>
        <end position="29"/>
    </location>
</feature>
<evidence type="ECO:0000256" key="2">
    <source>
        <dbReference type="ARBA" id="ARBA00022670"/>
    </source>
</evidence>
<evidence type="ECO:0000256" key="1">
    <source>
        <dbReference type="ARBA" id="ARBA00007447"/>
    </source>
</evidence>
<dbReference type="PRINTS" id="PR00792">
    <property type="entry name" value="PEPSIN"/>
</dbReference>
<dbReference type="EMBL" id="CM029041">
    <property type="protein sequence ID" value="KAG2625242.1"/>
    <property type="molecule type" value="Genomic_DNA"/>
</dbReference>
<evidence type="ECO:0000256" key="8">
    <source>
        <dbReference type="SAM" id="SignalP"/>
    </source>
</evidence>
<dbReference type="Pfam" id="PF14543">
    <property type="entry name" value="TAXi_N"/>
    <property type="match status" value="1"/>
</dbReference>
<proteinExistence type="inferred from homology"/>
<dbReference type="Gene3D" id="2.40.70.10">
    <property type="entry name" value="Acid Proteases"/>
    <property type="match status" value="2"/>
</dbReference>
<dbReference type="InterPro" id="IPR001461">
    <property type="entry name" value="Aspartic_peptidase_A1"/>
</dbReference>
<dbReference type="AlphaFoldDB" id="A0A8T0UL56"/>
<evidence type="ECO:0000313" key="11">
    <source>
        <dbReference type="Proteomes" id="UP000823388"/>
    </source>
</evidence>
<organism evidence="10 11">
    <name type="scientific">Panicum virgatum</name>
    <name type="common">Blackwell switchgrass</name>
    <dbReference type="NCBI Taxonomy" id="38727"/>
    <lineage>
        <taxon>Eukaryota</taxon>
        <taxon>Viridiplantae</taxon>
        <taxon>Streptophyta</taxon>
        <taxon>Embryophyta</taxon>
        <taxon>Tracheophyta</taxon>
        <taxon>Spermatophyta</taxon>
        <taxon>Magnoliopsida</taxon>
        <taxon>Liliopsida</taxon>
        <taxon>Poales</taxon>
        <taxon>Poaceae</taxon>
        <taxon>PACMAD clade</taxon>
        <taxon>Panicoideae</taxon>
        <taxon>Panicodae</taxon>
        <taxon>Paniceae</taxon>
        <taxon>Panicinae</taxon>
        <taxon>Panicum</taxon>
        <taxon>Panicum sect. Hiantes</taxon>
    </lineage>
</organism>
<evidence type="ECO:0000256" key="7">
    <source>
        <dbReference type="SAM" id="MobiDB-lite"/>
    </source>
</evidence>
<dbReference type="SUPFAM" id="SSF50630">
    <property type="entry name" value="Acid proteases"/>
    <property type="match status" value="1"/>
</dbReference>
<feature type="region of interest" description="Disordered" evidence="7">
    <location>
        <begin position="513"/>
        <end position="533"/>
    </location>
</feature>
<dbReference type="GO" id="GO:0004190">
    <property type="term" value="F:aspartic-type endopeptidase activity"/>
    <property type="evidence" value="ECO:0007669"/>
    <property type="project" value="UniProtKB-KW"/>
</dbReference>
<comment type="similarity">
    <text evidence="1">Belongs to the peptidase A1 family.</text>
</comment>
<keyword evidence="2" id="KW-0645">Protease</keyword>
<dbReference type="CDD" id="cd05476">
    <property type="entry name" value="pepsin_A_like_plant"/>
    <property type="match status" value="1"/>
</dbReference>
<evidence type="ECO:0000259" key="9">
    <source>
        <dbReference type="PROSITE" id="PS51767"/>
    </source>
</evidence>
<gene>
    <name evidence="10" type="ORF">PVAP13_3KG203000</name>
</gene>
<evidence type="ECO:0000256" key="5">
    <source>
        <dbReference type="ARBA" id="ARBA00023180"/>
    </source>
</evidence>
<keyword evidence="8" id="KW-0732">Signal</keyword>
<dbReference type="PANTHER" id="PTHR47967:SF84">
    <property type="entry name" value="OS05G0596000 PROTEIN"/>
    <property type="match status" value="1"/>
</dbReference>
<dbReference type="InterPro" id="IPR032861">
    <property type="entry name" value="TAXi_N"/>
</dbReference>
<evidence type="ECO:0000256" key="3">
    <source>
        <dbReference type="ARBA" id="ARBA00022750"/>
    </source>
</evidence>
<keyword evidence="4" id="KW-0378">Hydrolase</keyword>
<dbReference type="PANTHER" id="PTHR47967">
    <property type="entry name" value="OS07G0603500 PROTEIN-RELATED"/>
    <property type="match status" value="1"/>
</dbReference>
<keyword evidence="11" id="KW-1185">Reference proteome</keyword>
<evidence type="ECO:0000313" key="10">
    <source>
        <dbReference type="EMBL" id="KAG2625242.1"/>
    </source>
</evidence>
<accession>A0A8T0UL56</accession>
<protein>
    <recommendedName>
        <fullName evidence="9">Peptidase A1 domain-containing protein</fullName>
    </recommendedName>
</protein>
<keyword evidence="3" id="KW-0064">Aspartyl protease</keyword>
<dbReference type="Proteomes" id="UP000823388">
    <property type="component" value="Chromosome 3K"/>
</dbReference>
<feature type="active site" evidence="6">
    <location>
        <position position="145"/>
    </location>
</feature>
<dbReference type="PROSITE" id="PS51767">
    <property type="entry name" value="PEPTIDASE_A1"/>
    <property type="match status" value="1"/>
</dbReference>
<dbReference type="InterPro" id="IPR032799">
    <property type="entry name" value="TAXi_C"/>
</dbReference>
<dbReference type="InterPro" id="IPR021109">
    <property type="entry name" value="Peptidase_aspartic_dom_sf"/>
</dbReference>